<sequence>MVQKIQKNYVRPPPKILGISDPTAPKKPPDAPDPRAPLHDMIVVVMFEIEIFTSMLYIMFQQKQECCALFGHDYKTFSLQNFAAFLNLITSECKILTT</sequence>
<accession>A0A915I5I3</accession>
<feature type="region of interest" description="Disordered" evidence="1">
    <location>
        <begin position="1"/>
        <end position="35"/>
    </location>
</feature>
<name>A0A915I5I3_ROMCU</name>
<keyword evidence="2" id="KW-1185">Reference proteome</keyword>
<dbReference type="Proteomes" id="UP000887565">
    <property type="component" value="Unplaced"/>
</dbReference>
<organism evidence="2 3">
    <name type="scientific">Romanomermis culicivorax</name>
    <name type="common">Nematode worm</name>
    <dbReference type="NCBI Taxonomy" id="13658"/>
    <lineage>
        <taxon>Eukaryota</taxon>
        <taxon>Metazoa</taxon>
        <taxon>Ecdysozoa</taxon>
        <taxon>Nematoda</taxon>
        <taxon>Enoplea</taxon>
        <taxon>Dorylaimia</taxon>
        <taxon>Mermithida</taxon>
        <taxon>Mermithoidea</taxon>
        <taxon>Mermithidae</taxon>
        <taxon>Romanomermis</taxon>
    </lineage>
</organism>
<evidence type="ECO:0000313" key="3">
    <source>
        <dbReference type="WBParaSite" id="nRc.2.0.1.t09021-RA"/>
    </source>
</evidence>
<reference evidence="3" key="1">
    <citation type="submission" date="2022-11" db="UniProtKB">
        <authorList>
            <consortium name="WormBaseParasite"/>
        </authorList>
    </citation>
    <scope>IDENTIFICATION</scope>
</reference>
<dbReference type="AlphaFoldDB" id="A0A915I5I3"/>
<protein>
    <submittedName>
        <fullName evidence="3">Uncharacterized protein</fullName>
    </submittedName>
</protein>
<dbReference type="WBParaSite" id="nRc.2.0.1.t09021-RA">
    <property type="protein sequence ID" value="nRc.2.0.1.t09021-RA"/>
    <property type="gene ID" value="nRc.2.0.1.g09021"/>
</dbReference>
<evidence type="ECO:0000313" key="2">
    <source>
        <dbReference type="Proteomes" id="UP000887565"/>
    </source>
</evidence>
<evidence type="ECO:0000256" key="1">
    <source>
        <dbReference type="SAM" id="MobiDB-lite"/>
    </source>
</evidence>
<proteinExistence type="predicted"/>